<keyword evidence="1" id="KW-1133">Transmembrane helix</keyword>
<gene>
    <name evidence="2" type="ORF">L484_014878</name>
</gene>
<proteinExistence type="predicted"/>
<evidence type="ECO:0000256" key="1">
    <source>
        <dbReference type="SAM" id="Phobius"/>
    </source>
</evidence>
<keyword evidence="3" id="KW-1185">Reference proteome</keyword>
<organism evidence="2 3">
    <name type="scientific">Morus notabilis</name>
    <dbReference type="NCBI Taxonomy" id="981085"/>
    <lineage>
        <taxon>Eukaryota</taxon>
        <taxon>Viridiplantae</taxon>
        <taxon>Streptophyta</taxon>
        <taxon>Embryophyta</taxon>
        <taxon>Tracheophyta</taxon>
        <taxon>Spermatophyta</taxon>
        <taxon>Magnoliopsida</taxon>
        <taxon>eudicotyledons</taxon>
        <taxon>Gunneridae</taxon>
        <taxon>Pentapetalae</taxon>
        <taxon>rosids</taxon>
        <taxon>fabids</taxon>
        <taxon>Rosales</taxon>
        <taxon>Moraceae</taxon>
        <taxon>Moreae</taxon>
        <taxon>Morus</taxon>
    </lineage>
</organism>
<accession>W9SCN2</accession>
<keyword evidence="1" id="KW-0812">Transmembrane</keyword>
<dbReference type="EMBL" id="KE345945">
    <property type="protein sequence ID" value="EXC21523.1"/>
    <property type="molecule type" value="Genomic_DNA"/>
</dbReference>
<dbReference type="AlphaFoldDB" id="W9SCN2"/>
<name>W9SCN2_9ROSA</name>
<reference evidence="3" key="1">
    <citation type="submission" date="2013-01" db="EMBL/GenBank/DDBJ databases">
        <title>Draft Genome Sequence of a Mulberry Tree, Morus notabilis C.K. Schneid.</title>
        <authorList>
            <person name="He N."/>
            <person name="Zhao S."/>
        </authorList>
    </citation>
    <scope>NUCLEOTIDE SEQUENCE</scope>
</reference>
<feature type="transmembrane region" description="Helical" evidence="1">
    <location>
        <begin position="42"/>
        <end position="66"/>
    </location>
</feature>
<evidence type="ECO:0000313" key="2">
    <source>
        <dbReference type="EMBL" id="EXC21523.1"/>
    </source>
</evidence>
<dbReference type="Proteomes" id="UP000030645">
    <property type="component" value="Unassembled WGS sequence"/>
</dbReference>
<evidence type="ECO:0008006" key="4">
    <source>
        <dbReference type="Google" id="ProtNLM"/>
    </source>
</evidence>
<sequence>MQVITNVLATGAVAGFIVTREKEKWVGHDYANYQSSFFKRSYASAGLLLLSFICSSILSVISSYALPKKLY</sequence>
<protein>
    <recommendedName>
        <fullName evidence="4">CASP-like protein</fullName>
    </recommendedName>
</protein>
<evidence type="ECO:0000313" key="3">
    <source>
        <dbReference type="Proteomes" id="UP000030645"/>
    </source>
</evidence>
<keyword evidence="1" id="KW-0472">Membrane</keyword>